<sequence>MADAESGGRRSGGGYGGRGHQNSKKRRYRGDDDDHYERRPQRRRYQEPLAQKVRRELLQIAESQTRTPEDDARNIATIVVEGFDDLEMVKSFHELILQLVLEQPFKIPFVAVVIIYANQQKTEIAEETLARAGQKAQQFAEAGSWREFKLVLRFLACLQRICDGEGVFPILDELFNKAADLQEQSAEDAVGLELVKIILLTIPYALQERSPAFEERTRDLLAKTEIIADAPHTLHSLVDPYPAVPEGVERPMAASSVISLLQKQLQHESENNWEFSCIPKLIQNVAPGPDGEAAVKKHTFPTIIIPEAVNPGSRPLFPEIYFSLYADQELETVPPTTDISSTLLRDSLVDTINMLDFNRTAVAQCLIDLDLYWAQGTFVGRGKQFDTLRELAADGKKIWKPEDMAVDAVFSQIFQLPSPEHRLVYFHSVITECCKVAPAAIAPSLGRAIRFLYTNVDYMDLELAYRFLDWFAHHLSNFEFRWKWTEWTGDVDKTNLHPKKAFIVGIIDKEIRLSFAKRIRETLPQIYHPLISEGKEKDTPDFKYASDQVPFAKEAREIHGLLRNKAPDGAFAGPLTAIARASLDHSPTSNPLLPATDAFVTAICFLGSKSLSHVLSCIDRCKDRLLALGRGQLVTTHPDTTTENGDNDALEAQPEIVTGDGAAVKRQIVQSVVSYWRDHPGIAVSLVDKLLNYTVLTPQSVLEWALMTGSSGLPDAGAQAADGADATNDGMGMGVGEAGGPREAGRAGSKLAEAYVYEMVASTVAKVTGRVRQIVAMRTRGEVPEQHVAMLDEHLERERADMRGMLESVKDAVGGVASGAADGMIEAEGQVPVSQEDLQLRKQWGLRWYKVFERKGIVEEGVVGEAAVQMAAEVARKAAEEAEANDARLAVKEETGTDEVKMEDANGEANGYGDVANGDDEIR</sequence>
<dbReference type="GO" id="GO:0005634">
    <property type="term" value="C:nucleus"/>
    <property type="evidence" value="ECO:0007669"/>
    <property type="project" value="TreeGrafter"/>
</dbReference>
<reference evidence="4" key="1">
    <citation type="journal article" date="2020" name="Stud. Mycol.">
        <title>101 Dothideomycetes genomes: a test case for predicting lifestyles and emergence of pathogens.</title>
        <authorList>
            <person name="Haridas S."/>
            <person name="Albert R."/>
            <person name="Binder M."/>
            <person name="Bloem J."/>
            <person name="Labutti K."/>
            <person name="Salamov A."/>
            <person name="Andreopoulos B."/>
            <person name="Baker S."/>
            <person name="Barry K."/>
            <person name="Bills G."/>
            <person name="Bluhm B."/>
            <person name="Cannon C."/>
            <person name="Castanera R."/>
            <person name="Culley D."/>
            <person name="Daum C."/>
            <person name="Ezra D."/>
            <person name="Gonzalez J."/>
            <person name="Henrissat B."/>
            <person name="Kuo A."/>
            <person name="Liang C."/>
            <person name="Lipzen A."/>
            <person name="Lutzoni F."/>
            <person name="Magnuson J."/>
            <person name="Mondo S."/>
            <person name="Nolan M."/>
            <person name="Ohm R."/>
            <person name="Pangilinan J."/>
            <person name="Park H.-J."/>
            <person name="Ramirez L."/>
            <person name="Alfaro M."/>
            <person name="Sun H."/>
            <person name="Tritt A."/>
            <person name="Yoshinaga Y."/>
            <person name="Zwiers L.-H."/>
            <person name="Turgeon B."/>
            <person name="Goodwin S."/>
            <person name="Spatafora J."/>
            <person name="Crous P."/>
            <person name="Grigoriev I."/>
        </authorList>
    </citation>
    <scope>NUCLEOTIDE SEQUENCE</scope>
    <source>
        <strain evidence="4">Tuck. ex Michener</strain>
    </source>
</reference>
<evidence type="ECO:0000313" key="4">
    <source>
        <dbReference type="EMBL" id="KAF2238602.1"/>
    </source>
</evidence>
<dbReference type="InterPro" id="IPR015174">
    <property type="entry name" value="MIF4G-like_typ-2"/>
</dbReference>
<dbReference type="AlphaFoldDB" id="A0A6A6HL52"/>
<keyword evidence="5" id="KW-1185">Reference proteome</keyword>
<gene>
    <name evidence="4" type="ORF">EV356DRAFT_505920</name>
</gene>
<dbReference type="Gene3D" id="1.25.40.180">
    <property type="match status" value="3"/>
</dbReference>
<accession>A0A6A6HL52</accession>
<dbReference type="Pfam" id="PF09088">
    <property type="entry name" value="MIF4G_like"/>
    <property type="match status" value="1"/>
</dbReference>
<feature type="domain" description="MIF4G-like type 2" evidence="3">
    <location>
        <begin position="542"/>
        <end position="708"/>
    </location>
</feature>
<dbReference type="EMBL" id="ML991775">
    <property type="protein sequence ID" value="KAF2238602.1"/>
    <property type="molecule type" value="Genomic_DNA"/>
</dbReference>
<dbReference type="GO" id="GO:0003729">
    <property type="term" value="F:mRNA binding"/>
    <property type="evidence" value="ECO:0007669"/>
    <property type="project" value="TreeGrafter"/>
</dbReference>
<dbReference type="PANTHER" id="PTHR12412:SF2">
    <property type="entry name" value="NUCLEAR CAP-BINDING PROTEIN SUBUNIT 1"/>
    <property type="match status" value="1"/>
</dbReference>
<feature type="region of interest" description="Disordered" evidence="1">
    <location>
        <begin position="881"/>
        <end position="923"/>
    </location>
</feature>
<proteinExistence type="predicted"/>
<dbReference type="InterPro" id="IPR016024">
    <property type="entry name" value="ARM-type_fold"/>
</dbReference>
<evidence type="ECO:0000256" key="1">
    <source>
        <dbReference type="SAM" id="MobiDB-lite"/>
    </source>
</evidence>
<feature type="compositionally biased region" description="Basic and acidic residues" evidence="1">
    <location>
        <begin position="881"/>
        <end position="904"/>
    </location>
</feature>
<evidence type="ECO:0000259" key="2">
    <source>
        <dbReference type="Pfam" id="PF09088"/>
    </source>
</evidence>
<name>A0A6A6HL52_VIRVR</name>
<feature type="region of interest" description="Disordered" evidence="1">
    <location>
        <begin position="1"/>
        <end position="48"/>
    </location>
</feature>
<dbReference type="InterPro" id="IPR015172">
    <property type="entry name" value="MIF4G-like_typ-1"/>
</dbReference>
<feature type="compositionally biased region" description="Gly residues" evidence="1">
    <location>
        <begin position="9"/>
        <end position="19"/>
    </location>
</feature>
<evidence type="ECO:0008006" key="6">
    <source>
        <dbReference type="Google" id="ProtNLM"/>
    </source>
</evidence>
<dbReference type="GO" id="GO:0006406">
    <property type="term" value="P:mRNA export from nucleus"/>
    <property type="evidence" value="ECO:0007669"/>
    <property type="project" value="InterPro"/>
</dbReference>
<organism evidence="4 5">
    <name type="scientific">Viridothelium virens</name>
    <name type="common">Speckled blister lichen</name>
    <name type="synonym">Trypethelium virens</name>
    <dbReference type="NCBI Taxonomy" id="1048519"/>
    <lineage>
        <taxon>Eukaryota</taxon>
        <taxon>Fungi</taxon>
        <taxon>Dikarya</taxon>
        <taxon>Ascomycota</taxon>
        <taxon>Pezizomycotina</taxon>
        <taxon>Dothideomycetes</taxon>
        <taxon>Dothideomycetes incertae sedis</taxon>
        <taxon>Trypetheliales</taxon>
        <taxon>Trypetheliaceae</taxon>
        <taxon>Viridothelium</taxon>
    </lineage>
</organism>
<feature type="compositionally biased region" description="Basic and acidic residues" evidence="1">
    <location>
        <begin position="29"/>
        <end position="39"/>
    </location>
</feature>
<dbReference type="GO" id="GO:0000184">
    <property type="term" value="P:nuclear-transcribed mRNA catabolic process, nonsense-mediated decay"/>
    <property type="evidence" value="ECO:0007669"/>
    <property type="project" value="TreeGrafter"/>
</dbReference>
<dbReference type="FunFam" id="1.25.40.180:FF:000035">
    <property type="entry name" value="snRNA cap binding complex subunit (Gcr3)"/>
    <property type="match status" value="1"/>
</dbReference>
<dbReference type="PANTHER" id="PTHR12412">
    <property type="entry name" value="CAP BINDING PROTEIN"/>
    <property type="match status" value="1"/>
</dbReference>
<dbReference type="Pfam" id="PF09090">
    <property type="entry name" value="MIF4G_like_2"/>
    <property type="match status" value="2"/>
</dbReference>
<dbReference type="OrthoDB" id="10252707at2759"/>
<dbReference type="InterPro" id="IPR027159">
    <property type="entry name" value="CBP80"/>
</dbReference>
<evidence type="ECO:0000313" key="5">
    <source>
        <dbReference type="Proteomes" id="UP000800092"/>
    </source>
</evidence>
<feature type="domain" description="MIF4G-like type 1" evidence="2">
    <location>
        <begin position="334"/>
        <end position="525"/>
    </location>
</feature>
<dbReference type="SUPFAM" id="SSF48371">
    <property type="entry name" value="ARM repeat"/>
    <property type="match status" value="3"/>
</dbReference>
<dbReference type="GO" id="GO:0000339">
    <property type="term" value="F:RNA cap binding"/>
    <property type="evidence" value="ECO:0007669"/>
    <property type="project" value="InterPro"/>
</dbReference>
<evidence type="ECO:0000259" key="3">
    <source>
        <dbReference type="Pfam" id="PF09090"/>
    </source>
</evidence>
<dbReference type="Proteomes" id="UP000800092">
    <property type="component" value="Unassembled WGS sequence"/>
</dbReference>
<feature type="domain" description="MIF4G-like type 2" evidence="3">
    <location>
        <begin position="746"/>
        <end position="859"/>
    </location>
</feature>
<dbReference type="GO" id="GO:0005846">
    <property type="term" value="C:nuclear cap binding complex"/>
    <property type="evidence" value="ECO:0007669"/>
    <property type="project" value="InterPro"/>
</dbReference>
<protein>
    <recommendedName>
        <fullName evidence="6">Cap binding protein</fullName>
    </recommendedName>
</protein>